<dbReference type="InterPro" id="IPR041700">
    <property type="entry name" value="OMP_b-brl_3"/>
</dbReference>
<dbReference type="SUPFAM" id="SSF49464">
    <property type="entry name" value="Carboxypeptidase regulatory domain-like"/>
    <property type="match status" value="1"/>
</dbReference>
<organism evidence="1 2">
    <name type="scientific">Chitinophaga solisilvae</name>
    <dbReference type="NCBI Taxonomy" id="1233460"/>
    <lineage>
        <taxon>Bacteria</taxon>
        <taxon>Pseudomonadati</taxon>
        <taxon>Bacteroidota</taxon>
        <taxon>Chitinophagia</taxon>
        <taxon>Chitinophagales</taxon>
        <taxon>Chitinophagaceae</taxon>
        <taxon>Chitinophaga</taxon>
    </lineage>
</organism>
<dbReference type="Pfam" id="PF13620">
    <property type="entry name" value="CarboxypepD_reg"/>
    <property type="match status" value="1"/>
</dbReference>
<dbReference type="EMBL" id="RIAR02000001">
    <property type="protein sequence ID" value="NSL85946.1"/>
    <property type="molecule type" value="Genomic_DNA"/>
</dbReference>
<dbReference type="Pfam" id="PF14905">
    <property type="entry name" value="OMP_b-brl_3"/>
    <property type="match status" value="1"/>
</dbReference>
<evidence type="ECO:0000313" key="2">
    <source>
        <dbReference type="Proteomes" id="UP000281028"/>
    </source>
</evidence>
<accession>A0A433WKH1</accession>
<name>A0A433WKH1_9BACT</name>
<comment type="caution">
    <text evidence="1">The sequence shown here is derived from an EMBL/GenBank/DDBJ whole genome shotgun (WGS) entry which is preliminary data.</text>
</comment>
<dbReference type="SUPFAM" id="SSF56935">
    <property type="entry name" value="Porins"/>
    <property type="match status" value="1"/>
</dbReference>
<keyword evidence="2" id="KW-1185">Reference proteome</keyword>
<dbReference type="AlphaFoldDB" id="A0A433WKH1"/>
<dbReference type="Gene3D" id="2.60.40.1120">
    <property type="entry name" value="Carboxypeptidase-like, regulatory domain"/>
    <property type="match status" value="1"/>
</dbReference>
<evidence type="ECO:0000313" key="1">
    <source>
        <dbReference type="EMBL" id="NSL85946.1"/>
    </source>
</evidence>
<dbReference type="OrthoDB" id="1086219at2"/>
<gene>
    <name evidence="1" type="ORF">ECE50_003825</name>
</gene>
<dbReference type="InterPro" id="IPR008969">
    <property type="entry name" value="CarboxyPept-like_regulatory"/>
</dbReference>
<reference evidence="1" key="1">
    <citation type="submission" date="2020-05" db="EMBL/GenBank/DDBJ databases">
        <title>Chitinophaga laudate sp. nov., isolated from a tropical peat swamp.</title>
        <authorList>
            <person name="Goh C.B.S."/>
            <person name="Lee M.S."/>
            <person name="Parimannan S."/>
            <person name="Pasbakhsh P."/>
            <person name="Yule C.M."/>
            <person name="Rajandas H."/>
            <person name="Loke S."/>
            <person name="Croft L."/>
            <person name="Tan J.B.L."/>
        </authorList>
    </citation>
    <scope>NUCLEOTIDE SEQUENCE</scope>
    <source>
        <strain evidence="1">Mgbs1</strain>
    </source>
</reference>
<dbReference type="Proteomes" id="UP000281028">
    <property type="component" value="Unassembled WGS sequence"/>
</dbReference>
<sequence length="925" mass="103354">MISFLRYVFVLLFLAPLTLKAQQMLQLTVRDTVSGKPLPGAMVRIRAAGDTALLRSALTDQQGKVSFSNISNGKYDLQIHSLGYQDRQQRVTVPGSWPETMLLTPGLQLKEITIREDIPPVRMKGDTIEYNAAKFKTKDNAVVEDLLRKLPGVKVDRDGSIKAQGEDVQRVLVDGKEFFGSDPSVATRNLPADMIDKVQVLDKQSDMAEFTGVADGQQTKTINLVTKKNRKKGYFGNVSAGAGSNGRYEGGFNVNSFTGDMQLSALLKGNNVNKSGFNPSELLKMIMQNKDMLRNLPPSAMSELARMKGVRLEGSQDALAEIVRPSGLTDTRFGGLNFNNDWRNLKLRSSYFFNDNHTRQEYNYARQYRLQDTAYNYLQSGTTRADNINHRADLSGDFKINDRTSLKVSPHLDVTRTQNQGERSYSSWSADGLRLLNTGTQFNSSDFRQQLLTTDILLRHRLPKKGRTIMLNVKPEYFHSDGTSYNRSTSDFYNLPKGPKQEIIDQQRKDKAEIYSVNTNVVYTEPLSRTHSLQIGQQLYYSQGDYQRLVQLPDAAGHYTAPDPLFSDQYEAQQLQYTGKMLLSGNHKRLLYTVGAGWQQSSIDGHSGMKGYHVNGRYQALLPEAYAEWKTGKHDKLIFRYDMQTSRPSVSELQPLEDNSDPLYIRRGNPLLEQRKSQHAGLTYNSFRLNNNNSLFAKLDATYYNTDIADSSSIDLSSGKQSIVPVNVSGNYLLAAAAGKSMGLGKNGSSFTVGLTTSLAKNTTFTNGLSNIIRTFSITPDMNVNYYLGDHVSLTARGSAAWNKRSFSGASLLPESNWLLMYGLEGIITLPWKITLEGSLDGFSSLGMAAGYNNTILLVNTAVGKEIGNRFTLRAEVRDLLNRNESVNRINGNGYIEDRRNNALGRFFLLSAGYKLKHFAKSKNK</sequence>
<proteinExistence type="predicted"/>
<protein>
    <submittedName>
        <fullName evidence="1">Outer membrane beta-barrel protein</fullName>
    </submittedName>
</protein>